<gene>
    <name evidence="2" type="ordered locus">Dfer_0377</name>
</gene>
<dbReference type="InterPro" id="IPR029060">
    <property type="entry name" value="PIN-like_dom_sf"/>
</dbReference>
<reference evidence="2 3" key="1">
    <citation type="journal article" date="2009" name="Stand. Genomic Sci.">
        <title>Complete genome sequence of Dyadobacter fermentans type strain (NS114).</title>
        <authorList>
            <person name="Lang E."/>
            <person name="Lapidus A."/>
            <person name="Chertkov O."/>
            <person name="Brettin T."/>
            <person name="Detter J.C."/>
            <person name="Han C."/>
            <person name="Copeland A."/>
            <person name="Glavina Del Rio T."/>
            <person name="Nolan M."/>
            <person name="Chen F."/>
            <person name="Lucas S."/>
            <person name="Tice H."/>
            <person name="Cheng J.F."/>
            <person name="Land M."/>
            <person name="Hauser L."/>
            <person name="Chang Y.J."/>
            <person name="Jeffries C.D."/>
            <person name="Kopitz M."/>
            <person name="Bruce D."/>
            <person name="Goodwin L."/>
            <person name="Pitluck S."/>
            <person name="Ovchinnikova G."/>
            <person name="Pati A."/>
            <person name="Ivanova N."/>
            <person name="Mavrommatis K."/>
            <person name="Chen A."/>
            <person name="Palaniappan K."/>
            <person name="Chain P."/>
            <person name="Bristow J."/>
            <person name="Eisen J.A."/>
            <person name="Markowitz V."/>
            <person name="Hugenholtz P."/>
            <person name="Goker M."/>
            <person name="Rohde M."/>
            <person name="Kyrpides N.C."/>
            <person name="Klenk H.P."/>
        </authorList>
    </citation>
    <scope>NUCLEOTIDE SEQUENCE [LARGE SCALE GENOMIC DNA]</scope>
    <source>
        <strain evidence="3">ATCC 700827 / DSM 18053 / CIP 107007 / KCTC 52180 / NS114</strain>
    </source>
</reference>
<dbReference type="AlphaFoldDB" id="C6VYG7"/>
<dbReference type="CDD" id="cd18692">
    <property type="entry name" value="PIN_VapC-like"/>
    <property type="match status" value="1"/>
</dbReference>
<keyword evidence="3" id="KW-1185">Reference proteome</keyword>
<evidence type="ECO:0000259" key="1">
    <source>
        <dbReference type="Pfam" id="PF01850"/>
    </source>
</evidence>
<sequence>MKLTNDNFFIDTNIALYLIDLNEIDKRRAAIALMRKVPFISPQVVFECINVCLRKHKMDRESVTLFVNWLTAASLIVPENAAVVHSALSLMDRYRLQPFDAKIVASALEAQCDILYSEDMQNGLVIDNRLEIVNPFI</sequence>
<dbReference type="RefSeq" id="WP_012779994.1">
    <property type="nucleotide sequence ID" value="NC_013037.1"/>
</dbReference>
<proteinExistence type="predicted"/>
<dbReference type="HOGENOM" id="CLU_128080_0_0_10"/>
<evidence type="ECO:0000313" key="2">
    <source>
        <dbReference type="EMBL" id="ACT91646.1"/>
    </source>
</evidence>
<accession>C6VYG7</accession>
<dbReference type="OrthoDB" id="13900at2"/>
<protein>
    <submittedName>
        <fullName evidence="2">PilT protein domain protein</fullName>
    </submittedName>
</protein>
<dbReference type="Proteomes" id="UP000002011">
    <property type="component" value="Chromosome"/>
</dbReference>
<dbReference type="STRING" id="471854.Dfer_0377"/>
<dbReference type="InterPro" id="IPR002716">
    <property type="entry name" value="PIN_dom"/>
</dbReference>
<evidence type="ECO:0000313" key="3">
    <source>
        <dbReference type="Proteomes" id="UP000002011"/>
    </source>
</evidence>
<dbReference type="EMBL" id="CP001619">
    <property type="protein sequence ID" value="ACT91646.1"/>
    <property type="molecule type" value="Genomic_DNA"/>
</dbReference>
<dbReference type="KEGG" id="dfe:Dfer_0377"/>
<organism evidence="2 3">
    <name type="scientific">Dyadobacter fermentans (strain ATCC 700827 / DSM 18053 / CIP 107007 / KCTC 52180 / NS114)</name>
    <dbReference type="NCBI Taxonomy" id="471854"/>
    <lineage>
        <taxon>Bacteria</taxon>
        <taxon>Pseudomonadati</taxon>
        <taxon>Bacteroidota</taxon>
        <taxon>Cytophagia</taxon>
        <taxon>Cytophagales</taxon>
        <taxon>Spirosomataceae</taxon>
        <taxon>Dyadobacter</taxon>
    </lineage>
</organism>
<feature type="domain" description="PIN" evidence="1">
    <location>
        <begin position="9"/>
        <end position="119"/>
    </location>
</feature>
<dbReference type="SUPFAM" id="SSF88723">
    <property type="entry name" value="PIN domain-like"/>
    <property type="match status" value="1"/>
</dbReference>
<name>C6VYG7_DYAFD</name>
<dbReference type="eggNOG" id="COG5573">
    <property type="taxonomic scope" value="Bacteria"/>
</dbReference>
<dbReference type="Gene3D" id="3.40.50.1010">
    <property type="entry name" value="5'-nuclease"/>
    <property type="match status" value="1"/>
</dbReference>
<dbReference type="Pfam" id="PF01850">
    <property type="entry name" value="PIN"/>
    <property type="match status" value="1"/>
</dbReference>